<organism evidence="2 3">
    <name type="scientific">Patellaria atrata CBS 101060</name>
    <dbReference type="NCBI Taxonomy" id="1346257"/>
    <lineage>
        <taxon>Eukaryota</taxon>
        <taxon>Fungi</taxon>
        <taxon>Dikarya</taxon>
        <taxon>Ascomycota</taxon>
        <taxon>Pezizomycotina</taxon>
        <taxon>Dothideomycetes</taxon>
        <taxon>Dothideomycetes incertae sedis</taxon>
        <taxon>Patellariales</taxon>
        <taxon>Patellariaceae</taxon>
        <taxon>Patellaria</taxon>
    </lineage>
</organism>
<dbReference type="Proteomes" id="UP000799429">
    <property type="component" value="Unassembled WGS sequence"/>
</dbReference>
<evidence type="ECO:0000313" key="3">
    <source>
        <dbReference type="Proteomes" id="UP000799429"/>
    </source>
</evidence>
<feature type="region of interest" description="Disordered" evidence="1">
    <location>
        <begin position="153"/>
        <end position="207"/>
    </location>
</feature>
<name>A0A9P4SI65_9PEZI</name>
<feature type="compositionally biased region" description="Basic and acidic residues" evidence="1">
    <location>
        <begin position="1"/>
        <end position="11"/>
    </location>
</feature>
<accession>A0A9P4SI65</accession>
<sequence length="258" mass="29411">MDDRQRENESHKHNKRKYGVLSEANVEQHNAVRQKFDTKYAEEMISLERTHQFNESMFNAMYHAKTDKLSGSKINSNSPSQPFAQFSSDLKLYSPPQASNNTPLQRQMIVSPMNEPLRWLARREMDDMNIEYGNMETAGKRARIAEIISSDANASHDFEPMDGRSSSPILGRPQSSELQTSSGELEVGSEVGDSDEPSGSLRRAGDVVPGSVRVTRAQRRRLRSSGVWKFMENLLRDLNFLKATKGVWDWYGKVLIRR</sequence>
<gene>
    <name evidence="2" type="ORF">M501DRAFT_988311</name>
</gene>
<evidence type="ECO:0000313" key="2">
    <source>
        <dbReference type="EMBL" id="KAF2842043.1"/>
    </source>
</evidence>
<feature type="compositionally biased region" description="Polar residues" evidence="1">
    <location>
        <begin position="164"/>
        <end position="183"/>
    </location>
</feature>
<dbReference type="AlphaFoldDB" id="A0A9P4SI65"/>
<comment type="caution">
    <text evidence="2">The sequence shown here is derived from an EMBL/GenBank/DDBJ whole genome shotgun (WGS) entry which is preliminary data.</text>
</comment>
<feature type="region of interest" description="Disordered" evidence="1">
    <location>
        <begin position="1"/>
        <end position="24"/>
    </location>
</feature>
<protein>
    <submittedName>
        <fullName evidence="2">Uncharacterized protein</fullName>
    </submittedName>
</protein>
<proteinExistence type="predicted"/>
<evidence type="ECO:0000256" key="1">
    <source>
        <dbReference type="SAM" id="MobiDB-lite"/>
    </source>
</evidence>
<keyword evidence="3" id="KW-1185">Reference proteome</keyword>
<reference evidence="2" key="1">
    <citation type="journal article" date="2020" name="Stud. Mycol.">
        <title>101 Dothideomycetes genomes: a test case for predicting lifestyles and emergence of pathogens.</title>
        <authorList>
            <person name="Haridas S."/>
            <person name="Albert R."/>
            <person name="Binder M."/>
            <person name="Bloem J."/>
            <person name="Labutti K."/>
            <person name="Salamov A."/>
            <person name="Andreopoulos B."/>
            <person name="Baker S."/>
            <person name="Barry K."/>
            <person name="Bills G."/>
            <person name="Bluhm B."/>
            <person name="Cannon C."/>
            <person name="Castanera R."/>
            <person name="Culley D."/>
            <person name="Daum C."/>
            <person name="Ezra D."/>
            <person name="Gonzalez J."/>
            <person name="Henrissat B."/>
            <person name="Kuo A."/>
            <person name="Liang C."/>
            <person name="Lipzen A."/>
            <person name="Lutzoni F."/>
            <person name="Magnuson J."/>
            <person name="Mondo S."/>
            <person name="Nolan M."/>
            <person name="Ohm R."/>
            <person name="Pangilinan J."/>
            <person name="Park H.-J."/>
            <person name="Ramirez L."/>
            <person name="Alfaro M."/>
            <person name="Sun H."/>
            <person name="Tritt A."/>
            <person name="Yoshinaga Y."/>
            <person name="Zwiers L.-H."/>
            <person name="Turgeon B."/>
            <person name="Goodwin S."/>
            <person name="Spatafora J."/>
            <person name="Crous P."/>
            <person name="Grigoriev I."/>
        </authorList>
    </citation>
    <scope>NUCLEOTIDE SEQUENCE</scope>
    <source>
        <strain evidence="2">CBS 101060</strain>
    </source>
</reference>
<dbReference type="EMBL" id="MU006090">
    <property type="protein sequence ID" value="KAF2842043.1"/>
    <property type="molecule type" value="Genomic_DNA"/>
</dbReference>